<feature type="transmembrane region" description="Helical" evidence="8">
    <location>
        <begin position="238"/>
        <end position="255"/>
    </location>
</feature>
<evidence type="ECO:0000313" key="10">
    <source>
        <dbReference type="EMBL" id="TQM36889.1"/>
    </source>
</evidence>
<dbReference type="InterPro" id="IPR052175">
    <property type="entry name" value="ComplexI-like_HydComp"/>
</dbReference>
<evidence type="ECO:0000256" key="8">
    <source>
        <dbReference type="SAM" id="Phobius"/>
    </source>
</evidence>
<dbReference type="GO" id="GO:0005886">
    <property type="term" value="C:plasma membrane"/>
    <property type="evidence" value="ECO:0007669"/>
    <property type="project" value="UniProtKB-SubCell"/>
</dbReference>
<keyword evidence="10" id="KW-0456">Lyase</keyword>
<feature type="transmembrane region" description="Helical" evidence="8">
    <location>
        <begin position="475"/>
        <end position="504"/>
    </location>
</feature>
<name>A0A543FSS3_9PSEU</name>
<sequence length="682" mass="68992">MNPVQLGLVAAVAVGLSGALATTVVPRRIRPAVAGASVVGTGAFGTVAGVTAMGGETWSASLPWLLPLSGVELAIDGLSGLFIAVAGAVAVAAGVYGVGYTRHGLDGRVVQATAPLFVLSVLLVPAAGSIGTLLLFWELMALTSLLLVLAEHGRHADVVTAGRWYAVMTHLGFVALLIGLLVLVVDDGSFGAIRAAEHPPAVAGLGFVLCLVGFGSKAGILPLHAWLPRAHPEAPSHVSALMSAAMVNLGAYGIVRVGFDLLGGGPGWWWLAVLVIGAASAVYGILQAAVRTDLKRLLGYSTTENMGLVLVGVGASGLYAAAGDPVLAALALTAALLHVLTHAAFKTLLFLAAGSVVHATGVRDLDALGGLRTVMPATTAAFGLGALAASALPPGPAFMSEWLLLQSLIHGAGTAPELDVVASIVLPLAVAAVALTAGLAVATFVKAFGVGFLARPRSDAAATARESSPSMLAGMGIAGAACTALALAPTVVIPGVAGVAAGVLDARPAVLGALTIELTGVEGAMSPLLLAAALAVAIATVVGALRLLTARRDAGGWKPVGPAGRVRTARPWDCGGGPMSARTEYTATSFAEPLQRVFDDVLDPVQDVDVTHHQESRYLVAAVAYRRSLPDRIETRLYAPVLSAAAAWGRAGRRLATGSVHRYLGYGFATLCALLLVLVVTR</sequence>
<keyword evidence="3 7" id="KW-0812">Transmembrane</keyword>
<gene>
    <name evidence="10" type="ORF">FB388_4076</name>
</gene>
<dbReference type="Pfam" id="PF00361">
    <property type="entry name" value="Proton_antipo_M"/>
    <property type="match status" value="1"/>
</dbReference>
<dbReference type="RefSeq" id="WP_142103741.1">
    <property type="nucleotide sequence ID" value="NZ_VFPH01000002.1"/>
</dbReference>
<dbReference type="AlphaFoldDB" id="A0A543FSS3"/>
<feature type="transmembrane region" description="Helical" evidence="8">
    <location>
        <begin position="73"/>
        <end position="97"/>
    </location>
</feature>
<feature type="transmembrane region" description="Helical" evidence="8">
    <location>
        <begin position="205"/>
        <end position="226"/>
    </location>
</feature>
<feature type="transmembrane region" description="Helical" evidence="8">
    <location>
        <begin position="424"/>
        <end position="454"/>
    </location>
</feature>
<evidence type="ECO:0000256" key="5">
    <source>
        <dbReference type="ARBA" id="ARBA00023002"/>
    </source>
</evidence>
<dbReference type="PANTHER" id="PTHR42682">
    <property type="entry name" value="HYDROGENASE-4 COMPONENT F"/>
    <property type="match status" value="1"/>
</dbReference>
<dbReference type="GO" id="GO:0016491">
    <property type="term" value="F:oxidoreductase activity"/>
    <property type="evidence" value="ECO:0007669"/>
    <property type="project" value="UniProtKB-KW"/>
</dbReference>
<feature type="transmembrane region" description="Helical" evidence="8">
    <location>
        <begin position="524"/>
        <end position="548"/>
    </location>
</feature>
<feature type="transmembrane region" description="Helical" evidence="8">
    <location>
        <begin position="267"/>
        <end position="286"/>
    </location>
</feature>
<feature type="transmembrane region" description="Helical" evidence="8">
    <location>
        <begin position="32"/>
        <end position="53"/>
    </location>
</feature>
<feature type="transmembrane region" description="Helical" evidence="8">
    <location>
        <begin position="663"/>
        <end position="681"/>
    </location>
</feature>
<evidence type="ECO:0000256" key="3">
    <source>
        <dbReference type="ARBA" id="ARBA00022692"/>
    </source>
</evidence>
<keyword evidence="4 8" id="KW-1133">Transmembrane helix</keyword>
<evidence type="ECO:0000313" key="11">
    <source>
        <dbReference type="Proteomes" id="UP000319818"/>
    </source>
</evidence>
<dbReference type="EMBL" id="VFPH01000002">
    <property type="protein sequence ID" value="TQM36889.1"/>
    <property type="molecule type" value="Genomic_DNA"/>
</dbReference>
<evidence type="ECO:0000256" key="6">
    <source>
        <dbReference type="ARBA" id="ARBA00023136"/>
    </source>
</evidence>
<protein>
    <submittedName>
        <fullName evidence="10">Formate hydrogenlyase subunit 3/multisubunit Na+/H+ antiporter MnhD subunit</fullName>
    </submittedName>
</protein>
<accession>A0A543FSS3</accession>
<dbReference type="InterPro" id="IPR003918">
    <property type="entry name" value="NADH_UbQ_OxRdtase"/>
</dbReference>
<feature type="transmembrane region" description="Helical" evidence="8">
    <location>
        <begin position="6"/>
        <end position="25"/>
    </location>
</feature>
<feature type="transmembrane region" description="Helical" evidence="8">
    <location>
        <begin position="109"/>
        <end position="128"/>
    </location>
</feature>
<dbReference type="GO" id="GO:0016829">
    <property type="term" value="F:lyase activity"/>
    <property type="evidence" value="ECO:0007669"/>
    <property type="project" value="UniProtKB-KW"/>
</dbReference>
<feature type="transmembrane region" description="Helical" evidence="8">
    <location>
        <begin position="343"/>
        <end position="362"/>
    </location>
</feature>
<evidence type="ECO:0000256" key="2">
    <source>
        <dbReference type="ARBA" id="ARBA00022475"/>
    </source>
</evidence>
<dbReference type="InterPro" id="IPR001750">
    <property type="entry name" value="ND/Mrp_TM"/>
</dbReference>
<reference evidence="10 11" key="1">
    <citation type="submission" date="2019-06" db="EMBL/GenBank/DDBJ databases">
        <title>Sequencing the genomes of 1000 actinobacteria strains.</title>
        <authorList>
            <person name="Klenk H.-P."/>
        </authorList>
    </citation>
    <scope>NUCLEOTIDE SEQUENCE [LARGE SCALE GENOMIC DNA]</scope>
    <source>
        <strain evidence="10 11">DSM 45511</strain>
    </source>
</reference>
<evidence type="ECO:0000256" key="4">
    <source>
        <dbReference type="ARBA" id="ARBA00022989"/>
    </source>
</evidence>
<dbReference type="OrthoDB" id="9768329at2"/>
<dbReference type="GO" id="GO:0042773">
    <property type="term" value="P:ATP synthesis coupled electron transport"/>
    <property type="evidence" value="ECO:0007669"/>
    <property type="project" value="InterPro"/>
</dbReference>
<keyword evidence="5" id="KW-0560">Oxidoreductase</keyword>
<keyword evidence="2" id="KW-1003">Cell membrane</keyword>
<evidence type="ECO:0000256" key="7">
    <source>
        <dbReference type="RuleBase" id="RU000320"/>
    </source>
</evidence>
<dbReference type="PRINTS" id="PR01437">
    <property type="entry name" value="NUOXDRDTASE4"/>
</dbReference>
<keyword evidence="6 8" id="KW-0472">Membrane</keyword>
<feature type="transmembrane region" description="Helical" evidence="8">
    <location>
        <begin position="307"/>
        <end position="337"/>
    </location>
</feature>
<feature type="transmembrane region" description="Helical" evidence="8">
    <location>
        <begin position="134"/>
        <end position="152"/>
    </location>
</feature>
<dbReference type="GO" id="GO:0008137">
    <property type="term" value="F:NADH dehydrogenase (ubiquinone) activity"/>
    <property type="evidence" value="ECO:0007669"/>
    <property type="project" value="InterPro"/>
</dbReference>
<organism evidence="10 11">
    <name type="scientific">Pseudonocardia cypriaca</name>
    <dbReference type="NCBI Taxonomy" id="882449"/>
    <lineage>
        <taxon>Bacteria</taxon>
        <taxon>Bacillati</taxon>
        <taxon>Actinomycetota</taxon>
        <taxon>Actinomycetes</taxon>
        <taxon>Pseudonocardiales</taxon>
        <taxon>Pseudonocardiaceae</taxon>
        <taxon>Pseudonocardia</taxon>
    </lineage>
</organism>
<proteinExistence type="predicted"/>
<dbReference type="PANTHER" id="PTHR42682:SF3">
    <property type="entry name" value="FORMATE HYDROGENLYASE SUBUNIT 3-RELATED"/>
    <property type="match status" value="1"/>
</dbReference>
<feature type="domain" description="NADH:quinone oxidoreductase/Mrp antiporter transmembrane" evidence="9">
    <location>
        <begin position="129"/>
        <end position="410"/>
    </location>
</feature>
<evidence type="ECO:0000259" key="9">
    <source>
        <dbReference type="Pfam" id="PF00361"/>
    </source>
</evidence>
<dbReference type="Proteomes" id="UP000319818">
    <property type="component" value="Unassembled WGS sequence"/>
</dbReference>
<feature type="transmembrane region" description="Helical" evidence="8">
    <location>
        <begin position="374"/>
        <end position="392"/>
    </location>
</feature>
<comment type="caution">
    <text evidence="10">The sequence shown here is derived from an EMBL/GenBank/DDBJ whole genome shotgun (WGS) entry which is preliminary data.</text>
</comment>
<feature type="transmembrane region" description="Helical" evidence="8">
    <location>
        <begin position="164"/>
        <end position="185"/>
    </location>
</feature>
<comment type="subcellular location">
    <subcellularLocation>
        <location evidence="1">Cell membrane</location>
        <topology evidence="1">Multi-pass membrane protein</topology>
    </subcellularLocation>
    <subcellularLocation>
        <location evidence="7">Membrane</location>
        <topology evidence="7">Multi-pass membrane protein</topology>
    </subcellularLocation>
</comment>
<keyword evidence="11" id="KW-1185">Reference proteome</keyword>
<evidence type="ECO:0000256" key="1">
    <source>
        <dbReference type="ARBA" id="ARBA00004651"/>
    </source>
</evidence>